<dbReference type="PANTHER" id="PTHR23105">
    <property type="entry name" value="RIBOSOMAL PROTEIN L7AE FAMILY MEMBER"/>
    <property type="match status" value="1"/>
</dbReference>
<dbReference type="Gene3D" id="3.40.50.790">
    <property type="match status" value="1"/>
</dbReference>
<gene>
    <name evidence="1" type="ORF">WJX75_006320</name>
</gene>
<protein>
    <recommendedName>
        <fullName evidence="3">Ribosomal protein L1</fullName>
    </recommendedName>
</protein>
<dbReference type="EMBL" id="JALJOT010000004">
    <property type="protein sequence ID" value="KAK9915946.1"/>
    <property type="molecule type" value="Genomic_DNA"/>
</dbReference>
<reference evidence="1 2" key="1">
    <citation type="journal article" date="2024" name="Nat. Commun.">
        <title>Phylogenomics reveals the evolutionary origins of lichenization in chlorophyte algae.</title>
        <authorList>
            <person name="Puginier C."/>
            <person name="Libourel C."/>
            <person name="Otte J."/>
            <person name="Skaloud P."/>
            <person name="Haon M."/>
            <person name="Grisel S."/>
            <person name="Petersen M."/>
            <person name="Berrin J.G."/>
            <person name="Delaux P.M."/>
            <person name="Dal Grande F."/>
            <person name="Keller J."/>
        </authorList>
    </citation>
    <scope>NUCLEOTIDE SEQUENCE [LARGE SCALE GENOMIC DNA]</scope>
    <source>
        <strain evidence="1 2">SAG 216-7</strain>
    </source>
</reference>
<evidence type="ECO:0000313" key="1">
    <source>
        <dbReference type="EMBL" id="KAK9915946.1"/>
    </source>
</evidence>
<evidence type="ECO:0008006" key="3">
    <source>
        <dbReference type="Google" id="ProtNLM"/>
    </source>
</evidence>
<dbReference type="InterPro" id="IPR028364">
    <property type="entry name" value="Ribosomal_uL1/biogenesis"/>
</dbReference>
<dbReference type="SUPFAM" id="SSF56808">
    <property type="entry name" value="Ribosomal protein L1"/>
    <property type="match status" value="1"/>
</dbReference>
<dbReference type="InterPro" id="IPR016095">
    <property type="entry name" value="Ribosomal_uL1_3-a/b-sand"/>
</dbReference>
<proteinExistence type="predicted"/>
<dbReference type="Pfam" id="PF00687">
    <property type="entry name" value="Ribosomal_L1"/>
    <property type="match status" value="1"/>
</dbReference>
<evidence type="ECO:0000313" key="2">
    <source>
        <dbReference type="Proteomes" id="UP001491310"/>
    </source>
</evidence>
<accession>A0ABR2YW85</accession>
<sequence length="260" mass="28800">MSGTPGLQDDQIRKAVDALLKHVEKQQAKANELLEEDELLYLIIALKKTPQEARKDKPVRIPLPHSLYDFDGAEVCLIVKDHKGEGHKAAKQRVKEQKLAKVAKVVGVSKLRTKYESAEAKRALCAAYDLFLADERVLPSLPKLLGKSFFKKKKQPIPVDLTSKDWAGQVRKATEATYMHHTGGTCINIRVARSSFSGEQCTENILEAVKGALVHIPKKWNNVQALHVKTASSAALPIYQTLPEQPQRIEIAKQAAEASA</sequence>
<dbReference type="Proteomes" id="UP001491310">
    <property type="component" value="Unassembled WGS sequence"/>
</dbReference>
<dbReference type="CDD" id="cd00403">
    <property type="entry name" value="Ribosomal_L1"/>
    <property type="match status" value="1"/>
</dbReference>
<keyword evidence="2" id="KW-1185">Reference proteome</keyword>
<dbReference type="InterPro" id="IPR050257">
    <property type="entry name" value="eL8/uL1-like"/>
</dbReference>
<name>A0ABR2YW85_9CHLO</name>
<organism evidence="1 2">
    <name type="scientific">Coccomyxa subellipsoidea</name>
    <dbReference type="NCBI Taxonomy" id="248742"/>
    <lineage>
        <taxon>Eukaryota</taxon>
        <taxon>Viridiplantae</taxon>
        <taxon>Chlorophyta</taxon>
        <taxon>core chlorophytes</taxon>
        <taxon>Trebouxiophyceae</taxon>
        <taxon>Trebouxiophyceae incertae sedis</taxon>
        <taxon>Coccomyxaceae</taxon>
        <taxon>Coccomyxa</taxon>
    </lineage>
</organism>
<dbReference type="InterPro" id="IPR023674">
    <property type="entry name" value="Ribosomal_uL1-like"/>
</dbReference>
<comment type="caution">
    <text evidence="1">The sequence shown here is derived from an EMBL/GenBank/DDBJ whole genome shotgun (WGS) entry which is preliminary data.</text>
</comment>